<keyword evidence="2" id="KW-0808">Transferase</keyword>
<dbReference type="AlphaFoldDB" id="A0A2T1M1S7"/>
<comment type="caution">
    <text evidence="2">The sequence shown here is derived from an EMBL/GenBank/DDBJ whole genome shotgun (WGS) entry which is preliminary data.</text>
</comment>
<evidence type="ECO:0000313" key="2">
    <source>
        <dbReference type="EMBL" id="PSF38669.1"/>
    </source>
</evidence>
<feature type="domain" description="Glycosyl transferase family 28 C-terminal" evidence="1">
    <location>
        <begin position="12"/>
        <end position="132"/>
    </location>
</feature>
<organism evidence="2 3">
    <name type="scientific">Aphanothece hegewaldii CCALA 016</name>
    <dbReference type="NCBI Taxonomy" id="2107694"/>
    <lineage>
        <taxon>Bacteria</taxon>
        <taxon>Bacillati</taxon>
        <taxon>Cyanobacteriota</taxon>
        <taxon>Cyanophyceae</taxon>
        <taxon>Oscillatoriophycideae</taxon>
        <taxon>Chroococcales</taxon>
        <taxon>Aphanothecaceae</taxon>
        <taxon>Aphanothece</taxon>
    </lineage>
</organism>
<name>A0A2T1M1S7_9CHRO</name>
<keyword evidence="3" id="KW-1185">Reference proteome</keyword>
<dbReference type="GO" id="GO:0016758">
    <property type="term" value="F:hexosyltransferase activity"/>
    <property type="evidence" value="ECO:0007669"/>
    <property type="project" value="InterPro"/>
</dbReference>
<dbReference type="OrthoDB" id="9814973at2"/>
<dbReference type="Pfam" id="PF04101">
    <property type="entry name" value="Glyco_tran_28_C"/>
    <property type="match status" value="1"/>
</dbReference>
<dbReference type="EMBL" id="PXOH01000003">
    <property type="protein sequence ID" value="PSF38669.1"/>
    <property type="molecule type" value="Genomic_DNA"/>
</dbReference>
<dbReference type="Proteomes" id="UP000239001">
    <property type="component" value="Unassembled WGS sequence"/>
</dbReference>
<reference evidence="2 3" key="2">
    <citation type="submission" date="2018-03" db="EMBL/GenBank/DDBJ databases">
        <authorList>
            <person name="Keele B.F."/>
        </authorList>
    </citation>
    <scope>NUCLEOTIDE SEQUENCE [LARGE SCALE GENOMIC DNA]</scope>
    <source>
        <strain evidence="2 3">CCALA 016</strain>
    </source>
</reference>
<sequence length="170" mass="19897">MIILTLGTINTPFYRAVDWLQSLLENKLINEPVLFQYGTTPVNNLKHPLVTNVKSLKRYEMQQYINKASLVISHAGQGSTRMLAEMGARFILIPRLKRHGEHIDDHQLIFARQVEKFGIHYCTEYHQLVRLIKQRPLPYYGQLFDAPLLVEYLIDHYQGLESRTYTKANR</sequence>
<evidence type="ECO:0000259" key="1">
    <source>
        <dbReference type="Pfam" id="PF04101"/>
    </source>
</evidence>
<protein>
    <submittedName>
        <fullName evidence="2">Glucosyl transferase</fullName>
    </submittedName>
</protein>
<dbReference type="SUPFAM" id="SSF53756">
    <property type="entry name" value="UDP-Glycosyltransferase/glycogen phosphorylase"/>
    <property type="match status" value="1"/>
</dbReference>
<gene>
    <name evidence="2" type="ORF">C7H19_03950</name>
</gene>
<dbReference type="RefSeq" id="WP_106455591.1">
    <property type="nucleotide sequence ID" value="NZ_PXOH01000003.1"/>
</dbReference>
<dbReference type="Gene3D" id="3.40.50.2000">
    <property type="entry name" value="Glycogen Phosphorylase B"/>
    <property type="match status" value="1"/>
</dbReference>
<accession>A0A2T1M1S7</accession>
<evidence type="ECO:0000313" key="3">
    <source>
        <dbReference type="Proteomes" id="UP000239001"/>
    </source>
</evidence>
<proteinExistence type="predicted"/>
<reference evidence="2 3" key="1">
    <citation type="submission" date="2018-03" db="EMBL/GenBank/DDBJ databases">
        <title>The ancient ancestry and fast evolution of plastids.</title>
        <authorList>
            <person name="Moore K.R."/>
            <person name="Magnabosco C."/>
            <person name="Momper L."/>
            <person name="Gold D.A."/>
            <person name="Bosak T."/>
            <person name="Fournier G.P."/>
        </authorList>
    </citation>
    <scope>NUCLEOTIDE SEQUENCE [LARGE SCALE GENOMIC DNA]</scope>
    <source>
        <strain evidence="2 3">CCALA 016</strain>
    </source>
</reference>
<dbReference type="InterPro" id="IPR007235">
    <property type="entry name" value="Glyco_trans_28_C"/>
</dbReference>